<keyword evidence="4 5" id="KW-0560">Oxidoreductase</keyword>
<dbReference type="InterPro" id="IPR019832">
    <property type="entry name" value="Mn/Fe_SOD_C"/>
</dbReference>
<dbReference type="InterPro" id="IPR006311">
    <property type="entry name" value="TAT_signal"/>
</dbReference>
<dbReference type="Pfam" id="PF00081">
    <property type="entry name" value="Sod_Fe_N"/>
    <property type="match status" value="1"/>
</dbReference>
<reference evidence="8 9" key="1">
    <citation type="submission" date="2024-03" db="EMBL/GenBank/DDBJ databases">
        <title>Two novel species of the genus Flavobacterium exhibiting potentially degradation of complex polysaccharides.</title>
        <authorList>
            <person name="Lian X."/>
        </authorList>
    </citation>
    <scope>NUCLEOTIDE SEQUENCE [LARGE SCALE GENOMIC DNA]</scope>
    <source>
        <strain evidence="8 9">N6</strain>
    </source>
</reference>
<proteinExistence type="inferred from homology"/>
<dbReference type="InterPro" id="IPR019831">
    <property type="entry name" value="Mn/Fe_SOD_N"/>
</dbReference>
<sequence>MENNSSRRDFIKKSALLSTGIFMGSSIINSSLAANTSDSASFIFHDDLLNTQEAAYTLPKLPYSYDALEPHIDKLTMEIHYSKHHQAYVTNLNKAVETLDKAIVDKAKNLSSIFENMSLFPEAIRNNGGGHYNHSLFWSLMKPNGGGEPKGKLGEAINTTFGSFDAFKKQFADAAAKRFGSGWAWLVVSNGKLTITSTPNQDNPLMSLPTIVAKGKPVLALDVWEHAYYLKNQNRRADYIASFWNVVNWEAAEALFIS</sequence>
<dbReference type="InterPro" id="IPR001189">
    <property type="entry name" value="Mn/Fe_SOD"/>
</dbReference>
<evidence type="ECO:0000256" key="1">
    <source>
        <dbReference type="ARBA" id="ARBA00008714"/>
    </source>
</evidence>
<dbReference type="InterPro" id="IPR036324">
    <property type="entry name" value="Mn/Fe_SOD_N_sf"/>
</dbReference>
<comment type="catalytic activity">
    <reaction evidence="5">
        <text>2 superoxide + 2 H(+) = H2O2 + O2</text>
        <dbReference type="Rhea" id="RHEA:20696"/>
        <dbReference type="ChEBI" id="CHEBI:15378"/>
        <dbReference type="ChEBI" id="CHEBI:15379"/>
        <dbReference type="ChEBI" id="CHEBI:16240"/>
        <dbReference type="ChEBI" id="CHEBI:18421"/>
        <dbReference type="EC" id="1.15.1.1"/>
    </reaction>
</comment>
<comment type="caution">
    <text evidence="8">The sequence shown here is derived from an EMBL/GenBank/DDBJ whole genome shotgun (WGS) entry which is preliminary data.</text>
</comment>
<evidence type="ECO:0000259" key="7">
    <source>
        <dbReference type="Pfam" id="PF02777"/>
    </source>
</evidence>
<gene>
    <name evidence="8" type="ORF">WFZ86_03930</name>
</gene>
<evidence type="ECO:0000256" key="3">
    <source>
        <dbReference type="ARBA" id="ARBA00022723"/>
    </source>
</evidence>
<dbReference type="InterPro" id="IPR019833">
    <property type="entry name" value="Mn/Fe_SOD_BS"/>
</dbReference>
<keyword evidence="9" id="KW-1185">Reference proteome</keyword>
<keyword evidence="3 5" id="KW-0479">Metal-binding</keyword>
<accession>A0ABU9NK76</accession>
<comment type="function">
    <text evidence="5">Destroys radicals which are normally produced within the cells and which are toxic to biological systems.</text>
</comment>
<dbReference type="EC" id="1.15.1.1" evidence="2 5"/>
<dbReference type="RefSeq" id="WP_342690724.1">
    <property type="nucleotide sequence ID" value="NZ_JBCGDP010000003.1"/>
</dbReference>
<dbReference type="PANTHER" id="PTHR43595:SF2">
    <property type="entry name" value="SMALL RIBOSOMAL SUBUNIT PROTEIN MS42"/>
    <property type="match status" value="1"/>
</dbReference>
<dbReference type="PRINTS" id="PR01703">
    <property type="entry name" value="MNSODISMTASE"/>
</dbReference>
<dbReference type="PIRSF" id="PIRSF000349">
    <property type="entry name" value="SODismutase"/>
    <property type="match status" value="1"/>
</dbReference>
<dbReference type="PROSITE" id="PS51318">
    <property type="entry name" value="TAT"/>
    <property type="match status" value="1"/>
</dbReference>
<evidence type="ECO:0000313" key="8">
    <source>
        <dbReference type="EMBL" id="MEM0575637.1"/>
    </source>
</evidence>
<evidence type="ECO:0000259" key="6">
    <source>
        <dbReference type="Pfam" id="PF00081"/>
    </source>
</evidence>
<dbReference type="Proteomes" id="UP001468798">
    <property type="component" value="Unassembled WGS sequence"/>
</dbReference>
<feature type="domain" description="Manganese/iron superoxide dismutase N-terminal" evidence="6">
    <location>
        <begin position="56"/>
        <end position="141"/>
    </location>
</feature>
<dbReference type="GO" id="GO:0004784">
    <property type="term" value="F:superoxide dismutase activity"/>
    <property type="evidence" value="ECO:0007669"/>
    <property type="project" value="UniProtKB-EC"/>
</dbReference>
<dbReference type="PROSITE" id="PS00088">
    <property type="entry name" value="SOD_MN"/>
    <property type="match status" value="1"/>
</dbReference>
<feature type="domain" description="Manganese/iron superoxide dismutase C-terminal" evidence="7">
    <location>
        <begin position="149"/>
        <end position="253"/>
    </location>
</feature>
<dbReference type="InterPro" id="IPR036314">
    <property type="entry name" value="SOD_C_sf"/>
</dbReference>
<dbReference type="PANTHER" id="PTHR43595">
    <property type="entry name" value="37S RIBOSOMAL PROTEIN S26, MITOCHONDRIAL"/>
    <property type="match status" value="1"/>
</dbReference>
<dbReference type="SUPFAM" id="SSF46609">
    <property type="entry name" value="Fe,Mn superoxide dismutase (SOD), N-terminal domain"/>
    <property type="match status" value="1"/>
</dbReference>
<evidence type="ECO:0000313" key="9">
    <source>
        <dbReference type="Proteomes" id="UP001468798"/>
    </source>
</evidence>
<protein>
    <recommendedName>
        <fullName evidence="2 5">Superoxide dismutase</fullName>
        <ecNumber evidence="2 5">1.15.1.1</ecNumber>
    </recommendedName>
</protein>
<dbReference type="Gene3D" id="1.10.287.990">
    <property type="entry name" value="Fe,Mn superoxide dismutase (SOD) domain"/>
    <property type="match status" value="1"/>
</dbReference>
<evidence type="ECO:0000256" key="4">
    <source>
        <dbReference type="ARBA" id="ARBA00023002"/>
    </source>
</evidence>
<dbReference type="EMBL" id="JBCGDP010000003">
    <property type="protein sequence ID" value="MEM0575637.1"/>
    <property type="molecule type" value="Genomic_DNA"/>
</dbReference>
<name>A0ABU9NK76_9FLAO</name>
<dbReference type="Pfam" id="PF02777">
    <property type="entry name" value="Sod_Fe_C"/>
    <property type="match status" value="1"/>
</dbReference>
<evidence type="ECO:0000256" key="5">
    <source>
        <dbReference type="RuleBase" id="RU000414"/>
    </source>
</evidence>
<comment type="similarity">
    <text evidence="1 5">Belongs to the iron/manganese superoxide dismutase family.</text>
</comment>
<dbReference type="Gene3D" id="3.55.40.20">
    <property type="entry name" value="Iron/manganese superoxide dismutase, C-terminal domain"/>
    <property type="match status" value="1"/>
</dbReference>
<organism evidence="8 9">
    <name type="scientific">Flavobacterium polysaccharolyticum</name>
    <dbReference type="NCBI Taxonomy" id="3133148"/>
    <lineage>
        <taxon>Bacteria</taxon>
        <taxon>Pseudomonadati</taxon>
        <taxon>Bacteroidota</taxon>
        <taxon>Flavobacteriia</taxon>
        <taxon>Flavobacteriales</taxon>
        <taxon>Flavobacteriaceae</taxon>
        <taxon>Flavobacterium</taxon>
    </lineage>
</organism>
<dbReference type="SUPFAM" id="SSF54719">
    <property type="entry name" value="Fe,Mn superoxide dismutase (SOD), C-terminal domain"/>
    <property type="match status" value="1"/>
</dbReference>
<evidence type="ECO:0000256" key="2">
    <source>
        <dbReference type="ARBA" id="ARBA00012682"/>
    </source>
</evidence>